<dbReference type="InterPro" id="IPR035258">
    <property type="entry name" value="DUF5350"/>
</dbReference>
<reference evidence="1" key="1">
    <citation type="submission" date="2016-05" db="EMBL/GenBank/DDBJ databases">
        <title>Microbial consortia oxidize butane by reversing methanogenesis.</title>
        <authorList>
            <person name="Laso-Perez R."/>
            <person name="Richter M."/>
            <person name="Wegener G."/>
            <person name="Musat F."/>
        </authorList>
    </citation>
    <scope>NUCLEOTIDE SEQUENCE [LARGE SCALE GENOMIC DNA]</scope>
    <source>
        <strain evidence="1">BOX2</strain>
    </source>
</reference>
<dbReference type="STRING" id="1838285.SCAL_000157"/>
<dbReference type="Pfam" id="PF17299">
    <property type="entry name" value="DUF5350"/>
    <property type="match status" value="1"/>
</dbReference>
<evidence type="ECO:0008006" key="3">
    <source>
        <dbReference type="Google" id="ProtNLM"/>
    </source>
</evidence>
<sequence length="61" mass="6939">MGKTGSIQWIQIKNRKGKIRLVPEGEAKYKKPGPCQRYDSKGAIRRKIARKKSSILGARRT</sequence>
<dbReference type="EMBL" id="LYOS01000001">
    <property type="protein sequence ID" value="OFV68481.1"/>
    <property type="molecule type" value="Genomic_DNA"/>
</dbReference>
<organism evidence="1 2">
    <name type="scientific">Candidatus Syntropharchaeum caldarium</name>
    <dbReference type="NCBI Taxonomy" id="1838285"/>
    <lineage>
        <taxon>Archaea</taxon>
        <taxon>Methanobacteriati</taxon>
        <taxon>Methanobacteriota</taxon>
        <taxon>Stenosarchaea group</taxon>
        <taxon>Methanomicrobia</taxon>
        <taxon>Methanosarcinales</taxon>
        <taxon>ANME-2 cluster</taxon>
        <taxon>Candidatus Syntropharchaeum</taxon>
    </lineage>
</organism>
<proteinExistence type="predicted"/>
<keyword evidence="2" id="KW-1185">Reference proteome</keyword>
<evidence type="ECO:0000313" key="2">
    <source>
        <dbReference type="Proteomes" id="UP000186940"/>
    </source>
</evidence>
<dbReference type="Proteomes" id="UP000186940">
    <property type="component" value="Unassembled WGS sequence"/>
</dbReference>
<accession>A0A1F2PCS0</accession>
<gene>
    <name evidence="1" type="ORF">SCAL_000157</name>
</gene>
<evidence type="ECO:0000313" key="1">
    <source>
        <dbReference type="EMBL" id="OFV68481.1"/>
    </source>
</evidence>
<name>A0A1F2PCS0_9EURY</name>
<dbReference type="AlphaFoldDB" id="A0A1F2PCS0"/>
<protein>
    <recommendedName>
        <fullName evidence="3">DUF5350 family protein</fullName>
    </recommendedName>
</protein>
<comment type="caution">
    <text evidence="1">The sequence shown here is derived from an EMBL/GenBank/DDBJ whole genome shotgun (WGS) entry which is preliminary data.</text>
</comment>